<proteinExistence type="predicted"/>
<protein>
    <submittedName>
        <fullName evidence="2">Uncharacterized protein</fullName>
    </submittedName>
</protein>
<dbReference type="Proteomes" id="UP000823775">
    <property type="component" value="Unassembled WGS sequence"/>
</dbReference>
<sequence>MDRQFKCGSPDKKLPESKDEVRDLPSFRKMVHQPTDVQQIGRINFSSAKQWM</sequence>
<name>A0ABS8VJ03_DATST</name>
<comment type="caution">
    <text evidence="2">The sequence shown here is derived from an EMBL/GenBank/DDBJ whole genome shotgun (WGS) entry which is preliminary data.</text>
</comment>
<keyword evidence="3" id="KW-1185">Reference proteome</keyword>
<evidence type="ECO:0000313" key="3">
    <source>
        <dbReference type="Proteomes" id="UP000823775"/>
    </source>
</evidence>
<evidence type="ECO:0000256" key="1">
    <source>
        <dbReference type="SAM" id="MobiDB-lite"/>
    </source>
</evidence>
<evidence type="ECO:0000313" key="2">
    <source>
        <dbReference type="EMBL" id="MCD9646699.1"/>
    </source>
</evidence>
<reference evidence="2 3" key="1">
    <citation type="journal article" date="2021" name="BMC Genomics">
        <title>Datura genome reveals duplications of psychoactive alkaloid biosynthetic genes and high mutation rate following tissue culture.</title>
        <authorList>
            <person name="Rajewski A."/>
            <person name="Carter-House D."/>
            <person name="Stajich J."/>
            <person name="Litt A."/>
        </authorList>
    </citation>
    <scope>NUCLEOTIDE SEQUENCE [LARGE SCALE GENOMIC DNA]</scope>
    <source>
        <strain evidence="2">AR-01</strain>
    </source>
</reference>
<gene>
    <name evidence="2" type="ORF">HAX54_036757</name>
</gene>
<feature type="non-terminal residue" evidence="2">
    <location>
        <position position="52"/>
    </location>
</feature>
<organism evidence="2 3">
    <name type="scientific">Datura stramonium</name>
    <name type="common">Jimsonweed</name>
    <name type="synonym">Common thornapple</name>
    <dbReference type="NCBI Taxonomy" id="4076"/>
    <lineage>
        <taxon>Eukaryota</taxon>
        <taxon>Viridiplantae</taxon>
        <taxon>Streptophyta</taxon>
        <taxon>Embryophyta</taxon>
        <taxon>Tracheophyta</taxon>
        <taxon>Spermatophyta</taxon>
        <taxon>Magnoliopsida</taxon>
        <taxon>eudicotyledons</taxon>
        <taxon>Gunneridae</taxon>
        <taxon>Pentapetalae</taxon>
        <taxon>asterids</taxon>
        <taxon>lamiids</taxon>
        <taxon>Solanales</taxon>
        <taxon>Solanaceae</taxon>
        <taxon>Solanoideae</taxon>
        <taxon>Datureae</taxon>
        <taxon>Datura</taxon>
    </lineage>
</organism>
<dbReference type="EMBL" id="JACEIK010004895">
    <property type="protein sequence ID" value="MCD9646699.1"/>
    <property type="molecule type" value="Genomic_DNA"/>
</dbReference>
<accession>A0ABS8VJ03</accession>
<feature type="region of interest" description="Disordered" evidence="1">
    <location>
        <begin position="1"/>
        <end position="20"/>
    </location>
</feature>